<reference evidence="2" key="1">
    <citation type="journal article" date="2021" name="Nat. Commun.">
        <title>Genetic determinants of endophytism in the Arabidopsis root mycobiome.</title>
        <authorList>
            <person name="Mesny F."/>
            <person name="Miyauchi S."/>
            <person name="Thiergart T."/>
            <person name="Pickel B."/>
            <person name="Atanasova L."/>
            <person name="Karlsson M."/>
            <person name="Huettel B."/>
            <person name="Barry K.W."/>
            <person name="Haridas S."/>
            <person name="Chen C."/>
            <person name="Bauer D."/>
            <person name="Andreopoulos W."/>
            <person name="Pangilinan J."/>
            <person name="LaButti K."/>
            <person name="Riley R."/>
            <person name="Lipzen A."/>
            <person name="Clum A."/>
            <person name="Drula E."/>
            <person name="Henrissat B."/>
            <person name="Kohler A."/>
            <person name="Grigoriev I.V."/>
            <person name="Martin F.M."/>
            <person name="Hacquard S."/>
        </authorList>
    </citation>
    <scope>NUCLEOTIDE SEQUENCE</scope>
    <source>
        <strain evidence="2">MPI-SDFR-AT-0120</strain>
    </source>
</reference>
<feature type="region of interest" description="Disordered" evidence="1">
    <location>
        <begin position="1"/>
        <end position="53"/>
    </location>
</feature>
<dbReference type="PANTHER" id="PTHR42085:SF1">
    <property type="entry name" value="F-BOX DOMAIN-CONTAINING PROTEIN"/>
    <property type="match status" value="1"/>
</dbReference>
<evidence type="ECO:0000256" key="1">
    <source>
        <dbReference type="SAM" id="MobiDB-lite"/>
    </source>
</evidence>
<evidence type="ECO:0000313" key="3">
    <source>
        <dbReference type="Proteomes" id="UP000813461"/>
    </source>
</evidence>
<accession>A0A8K0RAM7</accession>
<organism evidence="2 3">
    <name type="scientific">Paraphoma chrysanthemicola</name>
    <dbReference type="NCBI Taxonomy" id="798071"/>
    <lineage>
        <taxon>Eukaryota</taxon>
        <taxon>Fungi</taxon>
        <taxon>Dikarya</taxon>
        <taxon>Ascomycota</taxon>
        <taxon>Pezizomycotina</taxon>
        <taxon>Dothideomycetes</taxon>
        <taxon>Pleosporomycetidae</taxon>
        <taxon>Pleosporales</taxon>
        <taxon>Pleosporineae</taxon>
        <taxon>Phaeosphaeriaceae</taxon>
        <taxon>Paraphoma</taxon>
    </lineage>
</organism>
<evidence type="ECO:0008006" key="4">
    <source>
        <dbReference type="Google" id="ProtNLM"/>
    </source>
</evidence>
<evidence type="ECO:0000313" key="2">
    <source>
        <dbReference type="EMBL" id="KAH7088876.1"/>
    </source>
</evidence>
<sequence>MGTPRYASPTTASTLKSRHHPSTSETPPTTPMKQSSSPSCTPKKLKRPSTLTTTQRLTISRTANLYPIKPSNPSVLSPLSLLPTEIRLEIYAYIINSTPAAVHPLRLYMPSSSTIRYNAPAILRVCRAIRIEAAYAYYALTPLEFMVQNLDFGHVIAWLGNMPPSHRAHLARNTRLKITIMTALRHTHTYPPDGWLLDAPMEEHWRATRGVGEVYTVPRVKRVDFVLFARLMAWFEGSSRGVARDVRWRYVFEPRMPMSWERYSFADKLLEFARDRVLVMVRDMQMFRTRGRVQSKGREQMMFFLDDMDVTFNELLEDGEDKTSKEWEAVMGRVRKAVERW</sequence>
<gene>
    <name evidence="2" type="ORF">FB567DRAFT_522526</name>
</gene>
<dbReference type="PANTHER" id="PTHR42085">
    <property type="entry name" value="F-BOX DOMAIN-CONTAINING PROTEIN"/>
    <property type="match status" value="1"/>
</dbReference>
<proteinExistence type="predicted"/>
<dbReference type="EMBL" id="JAGMVJ010000007">
    <property type="protein sequence ID" value="KAH7088876.1"/>
    <property type="molecule type" value="Genomic_DNA"/>
</dbReference>
<name>A0A8K0RAM7_9PLEO</name>
<dbReference type="Proteomes" id="UP000813461">
    <property type="component" value="Unassembled WGS sequence"/>
</dbReference>
<dbReference type="AlphaFoldDB" id="A0A8K0RAM7"/>
<dbReference type="OrthoDB" id="3942472at2759"/>
<dbReference type="InterPro" id="IPR038883">
    <property type="entry name" value="AN11006-like"/>
</dbReference>
<comment type="caution">
    <text evidence="2">The sequence shown here is derived from an EMBL/GenBank/DDBJ whole genome shotgun (WGS) entry which is preliminary data.</text>
</comment>
<keyword evidence="3" id="KW-1185">Reference proteome</keyword>
<protein>
    <recommendedName>
        <fullName evidence="4">F-box domain-containing protein</fullName>
    </recommendedName>
</protein>